<dbReference type="SMART" id="SM00367">
    <property type="entry name" value="LRR_CC"/>
    <property type="match status" value="10"/>
</dbReference>
<dbReference type="Proteomes" id="UP000694888">
    <property type="component" value="Unplaced"/>
</dbReference>
<feature type="compositionally biased region" description="Basic and acidic residues" evidence="1">
    <location>
        <begin position="909"/>
        <end position="919"/>
    </location>
</feature>
<feature type="compositionally biased region" description="Polar residues" evidence="1">
    <location>
        <begin position="1259"/>
        <end position="1299"/>
    </location>
</feature>
<feature type="compositionally biased region" description="Basic residues" evidence="1">
    <location>
        <begin position="1041"/>
        <end position="1055"/>
    </location>
</feature>
<feature type="domain" description="F-box/LRR-repeat protein 15-like leucin rich repeat" evidence="3">
    <location>
        <begin position="1597"/>
        <end position="1718"/>
    </location>
</feature>
<evidence type="ECO:0000256" key="1">
    <source>
        <dbReference type="SAM" id="MobiDB-lite"/>
    </source>
</evidence>
<feature type="compositionally biased region" description="Polar residues" evidence="1">
    <location>
        <begin position="1359"/>
        <end position="1375"/>
    </location>
</feature>
<feature type="compositionally biased region" description="Polar residues" evidence="1">
    <location>
        <begin position="308"/>
        <end position="323"/>
    </location>
</feature>
<feature type="compositionally biased region" description="Low complexity" evidence="1">
    <location>
        <begin position="1347"/>
        <end position="1357"/>
    </location>
</feature>
<feature type="region of interest" description="Disordered" evidence="1">
    <location>
        <begin position="794"/>
        <end position="920"/>
    </location>
</feature>
<feature type="region of interest" description="Disordered" evidence="1">
    <location>
        <begin position="582"/>
        <end position="650"/>
    </location>
</feature>
<dbReference type="InterPro" id="IPR032675">
    <property type="entry name" value="LRR_dom_sf"/>
</dbReference>
<proteinExistence type="predicted"/>
<feature type="region of interest" description="Disordered" evidence="1">
    <location>
        <begin position="266"/>
        <end position="323"/>
    </location>
</feature>
<reference evidence="5" key="1">
    <citation type="submission" date="2025-08" db="UniProtKB">
        <authorList>
            <consortium name="RefSeq"/>
        </authorList>
    </citation>
    <scope>IDENTIFICATION</scope>
</reference>
<feature type="compositionally biased region" description="Polar residues" evidence="1">
    <location>
        <begin position="395"/>
        <end position="408"/>
    </location>
</feature>
<dbReference type="CDD" id="cd22139">
    <property type="entry name" value="F-box_unchar"/>
    <property type="match status" value="1"/>
</dbReference>
<accession>A0ABM0ZXM8</accession>
<feature type="compositionally biased region" description="Polar residues" evidence="1">
    <location>
        <begin position="1179"/>
        <end position="1190"/>
    </location>
</feature>
<evidence type="ECO:0000313" key="4">
    <source>
        <dbReference type="Proteomes" id="UP000694888"/>
    </source>
</evidence>
<feature type="domain" description="F-box" evidence="2">
    <location>
        <begin position="1472"/>
        <end position="1517"/>
    </location>
</feature>
<feature type="compositionally biased region" description="Polar residues" evidence="1">
    <location>
        <begin position="1"/>
        <end position="11"/>
    </location>
</feature>
<evidence type="ECO:0000313" key="5">
    <source>
        <dbReference type="RefSeq" id="XP_012936606.1"/>
    </source>
</evidence>
<feature type="region of interest" description="Disordered" evidence="1">
    <location>
        <begin position="64"/>
        <end position="83"/>
    </location>
</feature>
<feature type="compositionally biased region" description="Polar residues" evidence="1">
    <location>
        <begin position="982"/>
        <end position="999"/>
    </location>
</feature>
<feature type="compositionally biased region" description="Low complexity" evidence="1">
    <location>
        <begin position="1392"/>
        <end position="1406"/>
    </location>
</feature>
<feature type="compositionally biased region" description="Acidic residues" evidence="1">
    <location>
        <begin position="896"/>
        <end position="907"/>
    </location>
</feature>
<dbReference type="PANTHER" id="PTHR13318:SF235">
    <property type="entry name" value="F-BOX DOMAIN-CONTAINING PROTEIN"/>
    <property type="match status" value="1"/>
</dbReference>
<feature type="compositionally biased region" description="Basic and acidic residues" evidence="1">
    <location>
        <begin position="863"/>
        <end position="889"/>
    </location>
</feature>
<feature type="region of interest" description="Disordered" evidence="1">
    <location>
        <begin position="670"/>
        <end position="698"/>
    </location>
</feature>
<name>A0ABM0ZXM8_APLCA</name>
<feature type="compositionally biased region" description="Acidic residues" evidence="1">
    <location>
        <begin position="1137"/>
        <end position="1146"/>
    </location>
</feature>
<feature type="region of interest" description="Disordered" evidence="1">
    <location>
        <begin position="1086"/>
        <end position="1416"/>
    </location>
</feature>
<dbReference type="Pfam" id="PF12937">
    <property type="entry name" value="F-box-like"/>
    <property type="match status" value="1"/>
</dbReference>
<dbReference type="PANTHER" id="PTHR13318">
    <property type="entry name" value="PARTNER OF PAIRED, ISOFORM B-RELATED"/>
    <property type="match status" value="1"/>
</dbReference>
<feature type="region of interest" description="Disordered" evidence="1">
    <location>
        <begin position="389"/>
        <end position="451"/>
    </location>
</feature>
<organism evidence="4 5">
    <name type="scientific">Aplysia californica</name>
    <name type="common">California sea hare</name>
    <dbReference type="NCBI Taxonomy" id="6500"/>
    <lineage>
        <taxon>Eukaryota</taxon>
        <taxon>Metazoa</taxon>
        <taxon>Spiralia</taxon>
        <taxon>Lophotrochozoa</taxon>
        <taxon>Mollusca</taxon>
        <taxon>Gastropoda</taxon>
        <taxon>Heterobranchia</taxon>
        <taxon>Euthyneura</taxon>
        <taxon>Tectipleura</taxon>
        <taxon>Aplysiida</taxon>
        <taxon>Aplysioidea</taxon>
        <taxon>Aplysiidae</taxon>
        <taxon>Aplysia</taxon>
    </lineage>
</organism>
<feature type="compositionally biased region" description="Acidic residues" evidence="1">
    <location>
        <begin position="1091"/>
        <end position="1111"/>
    </location>
</feature>
<protein>
    <submittedName>
        <fullName evidence="5">Uncharacterized protein LOC101862262 isoform X1</fullName>
    </submittedName>
</protein>
<gene>
    <name evidence="5" type="primary">LOC101862262</name>
</gene>
<keyword evidence="4" id="KW-1185">Reference proteome</keyword>
<feature type="compositionally biased region" description="Polar residues" evidence="1">
    <location>
        <begin position="814"/>
        <end position="828"/>
    </location>
</feature>
<feature type="region of interest" description="Disordered" evidence="1">
    <location>
        <begin position="939"/>
        <end position="1060"/>
    </location>
</feature>
<dbReference type="SUPFAM" id="SSF52047">
    <property type="entry name" value="RNI-like"/>
    <property type="match status" value="1"/>
</dbReference>
<evidence type="ECO:0000259" key="2">
    <source>
        <dbReference type="Pfam" id="PF12937"/>
    </source>
</evidence>
<feature type="compositionally biased region" description="Low complexity" evidence="1">
    <location>
        <begin position="1148"/>
        <end position="1168"/>
    </location>
</feature>
<dbReference type="Gene3D" id="3.80.10.10">
    <property type="entry name" value="Ribonuclease Inhibitor"/>
    <property type="match status" value="2"/>
</dbReference>
<feature type="compositionally biased region" description="Polar residues" evidence="1">
    <location>
        <begin position="582"/>
        <end position="601"/>
    </location>
</feature>
<dbReference type="GeneID" id="101862262"/>
<dbReference type="RefSeq" id="XP_012936606.1">
    <property type="nucleotide sequence ID" value="XM_013081152.2"/>
</dbReference>
<feature type="compositionally biased region" description="Basic and acidic residues" evidence="1">
    <location>
        <begin position="1313"/>
        <end position="1324"/>
    </location>
</feature>
<dbReference type="Pfam" id="PF25372">
    <property type="entry name" value="DUF7885"/>
    <property type="match status" value="1"/>
</dbReference>
<dbReference type="InterPro" id="IPR006553">
    <property type="entry name" value="Leu-rich_rpt_Cys-con_subtyp"/>
</dbReference>
<feature type="region of interest" description="Disordered" evidence="1">
    <location>
        <begin position="1"/>
        <end position="22"/>
    </location>
</feature>
<dbReference type="InterPro" id="IPR001810">
    <property type="entry name" value="F-box_dom"/>
</dbReference>
<feature type="compositionally biased region" description="Basic and acidic residues" evidence="1">
    <location>
        <begin position="624"/>
        <end position="634"/>
    </location>
</feature>
<dbReference type="InterPro" id="IPR057207">
    <property type="entry name" value="FBXL15_LRR"/>
</dbReference>
<dbReference type="Gene3D" id="1.20.1280.50">
    <property type="match status" value="1"/>
</dbReference>
<sequence length="1869" mass="205814">METSDLPSQVNEDGCDPPSSVEEVRKKRLAYFSANRTSTDEKKECTYEPEEQVWTAGQASTVFSKKTSVPVPPGNDSGNPEQKQYNATESHLITSKNSQLLIPKHSSNYASQSHYYNGGNAFASNTQATKVHDSISYPQPHQSFEPNMRPDGHRYPLGMNQLSIDRSEEYDRISVFNSVADYNELGLSTHRPESTGGMSDRSISREFYKSYEQGRTAEDVFGGKSAAEMRAALGDRGFEELMLKVNQNLGVLQRGRMAVHRAHELKTSGDQTELKGQGELPSRSSSVDSMEKRQRMPTALSPRHRIHSSNSQNSLRASTVTRNINQLKDGEKEVLTLVRNYDQVTVPRNTKNTYSADEIYREAFGTHPDLSSSLDSRPAYMSAYHQAWGPPWADRNTNSGAQSDRSNPPLSPKRRLSHDSVPVGSQPGFSPYHPYHQGPFSYPPPPVHHPPSYESHFANGIPPPSPTQAVPASPYSPHDGAFYFSHQHSYRSPASGQHPHHTMEPQQFYSAAISNQSFMPPSPSAAPPSSVPPFFYPPHQMSNPQVLKFPTNGVPLHLPPPPIPHPYKHQGNVSQYSLPHQFAPSSTRRGSLTHYGQSGFQGQEGPVSGFLKVPHPPPNPPALKGKEELSEHRRTASSGHHIVPQSGGEEANSYNLQRYFSSLELYDRAATDPSPAPLPNTSRSVEGDYCKTENDDDDTQSAFTSVTGVTTASKAGGVTQRLLDLGMDLDHLRHLRVVDKKADQELEDLKFERLSKGIRYCPECGASNKAYMDWCTECGEVIIGVEPTLPLSKKKQIEEKERRRKSSSNKIVAGQNQSKLSNGNGSSQKIEEVEGAVTSSGYFPKDSPESGRGLSLSSSPVRYRREQEEVGEPKDSGRASSGDMRERAVHSQSDGELPENGDCEGIEQENAREADKMNEDFYDQISDPVLKEFIISYRNRQNSKDVSDNGGVASFSYNAERTSPTKAKYQSAHLKNEKKSQSEWPSSTSNIDWEASNSVTKKDVSGNKSMAENVRLPAENSIACPNGEVEIQEKESLPSKKVSKKGSGKKKKRKGVMMDVEIFGYEETRLSRDSTRGHNLVPLLNLACSSDESDDDDDDDDDDEESSEDNDDHNNKDESSGDNILVNGVQNDFSVLNEEEEDEENDFSTASSSQGLSGSQTKSQSSKSTKAKVKVPNRSMDSPQTNSRNRGGSAGKTGAAPISSSTPARSAGQPPNMRASWDQGSQRARGGRGVPANYQRHWARSSVAWSSYNPRELSTRSSLSMPSPQAHSNGRPSSAGTGQVSKVANASGGRNNGTSAIPVRQRPSSAEYNQRRRPEPEPKQRPSSATVRPSQRMSQTHSNPDLAHNASTAAAGASRYSQNRPASARQSTSTETRNRNSDPNDAGQRARSGAGVSATSTVTASSQDKSSDGDSPRVMCAEVHRLPLNELTDEQQTEKLHAVAKAAYDKFQEMSLYGPQTPRIDKGELSMWQCLPNEIWFYYVFKYLSQGDLCRLMMASSYFYCLANDESLWRYITVKQRFPLTDSSLTTIARHNPVSVAMVKCQGGQVTLNGLHNFFQNTRSKLKELNICGCSQGCLVGATVLNVAANYCQRLTHLDASFCNVNEESFTAMSECAERLESVCVNGFQSMSDSALNSLLTKHGKSLHTLELYACFSLTASAMRSIGEHCTALKRLCLGSCNKLTDSMMITLSTHLARIEELDLRGCKNLRNDCIRKVVRNCPRIHTLVLANCQQISDIAVTEIATYLKNTLMCLDVCGCDNISDQGIVTLAKNCDRLTTLDIGSTRCTGSSMYQLASNSCSRWLETVKLSFLSSVTEASLTSLIKQCPRLKLIHVFGCSSLRNLAKLRDLNPKLCLEGDHDVRRSYVS</sequence>
<evidence type="ECO:0000259" key="3">
    <source>
        <dbReference type="Pfam" id="PF25372"/>
    </source>
</evidence>
<feature type="compositionally biased region" description="Polar residues" evidence="1">
    <location>
        <begin position="1327"/>
        <end position="1343"/>
    </location>
</feature>
<feature type="compositionally biased region" description="Polar residues" evidence="1">
    <location>
        <begin position="955"/>
        <end position="965"/>
    </location>
</feature>